<evidence type="ECO:0000313" key="1">
    <source>
        <dbReference type="EMBL" id="KAL1592500.1"/>
    </source>
</evidence>
<name>A0ABR3QK26_9PLEO</name>
<proteinExistence type="predicted"/>
<comment type="caution">
    <text evidence="1">The sequence shown here is derived from an EMBL/GenBank/DDBJ whole genome shotgun (WGS) entry which is preliminary data.</text>
</comment>
<sequence length="86" mass="9943">MIPLSTPFMMPSLSESHAEPELLWTLTFNFIDRYSGTYRSRVDLRAKIEMYLDSEYADDLGWFKKEEDMDVLMDLAITSGGVRIGK</sequence>
<gene>
    <name evidence="1" type="ORF">SLS59_009733</name>
</gene>
<protein>
    <submittedName>
        <fullName evidence="1">Uncharacterized protein</fullName>
    </submittedName>
</protein>
<dbReference type="Proteomes" id="UP001521222">
    <property type="component" value="Unassembled WGS sequence"/>
</dbReference>
<dbReference type="EMBL" id="JAKIXB020000046">
    <property type="protein sequence ID" value="KAL1592500.1"/>
    <property type="molecule type" value="Genomic_DNA"/>
</dbReference>
<accession>A0ABR3QK26</accession>
<evidence type="ECO:0000313" key="2">
    <source>
        <dbReference type="Proteomes" id="UP001521222"/>
    </source>
</evidence>
<reference evidence="1 2" key="1">
    <citation type="submission" date="2024-02" db="EMBL/GenBank/DDBJ databases">
        <title>De novo assembly and annotation of 12 fungi associated with fruit tree decline syndrome in Ontario, Canada.</title>
        <authorList>
            <person name="Sulman M."/>
            <person name="Ellouze W."/>
            <person name="Ilyukhin E."/>
        </authorList>
    </citation>
    <scope>NUCLEOTIDE SEQUENCE [LARGE SCALE GENOMIC DNA]</scope>
    <source>
        <strain evidence="1 2">M97-236</strain>
    </source>
</reference>
<keyword evidence="2" id="KW-1185">Reference proteome</keyword>
<organism evidence="1 2">
    <name type="scientific">Nothophoma quercina</name>
    <dbReference type="NCBI Taxonomy" id="749835"/>
    <lineage>
        <taxon>Eukaryota</taxon>
        <taxon>Fungi</taxon>
        <taxon>Dikarya</taxon>
        <taxon>Ascomycota</taxon>
        <taxon>Pezizomycotina</taxon>
        <taxon>Dothideomycetes</taxon>
        <taxon>Pleosporomycetidae</taxon>
        <taxon>Pleosporales</taxon>
        <taxon>Pleosporineae</taxon>
        <taxon>Didymellaceae</taxon>
        <taxon>Nothophoma</taxon>
    </lineage>
</organism>